<sequence>SATDILLLAQGHGCEDFEGMCCLNLSDHGTSIHKAIQYLKEHTSKIQQQVSPWYRWLQGL</sequence>
<accession>A0A091I4P3</accession>
<keyword evidence="2" id="KW-1185">Reference proteome</keyword>
<feature type="non-terminal residue" evidence="1">
    <location>
        <position position="60"/>
    </location>
</feature>
<dbReference type="AlphaFoldDB" id="A0A091I4P3"/>
<proteinExistence type="predicted"/>
<feature type="non-terminal residue" evidence="1">
    <location>
        <position position="1"/>
    </location>
</feature>
<protein>
    <submittedName>
        <fullName evidence="1">Uncharacterized protein</fullName>
    </submittedName>
</protein>
<dbReference type="Gene3D" id="1.10.287.210">
    <property type="match status" value="1"/>
</dbReference>
<organism evidence="1 2">
    <name type="scientific">Calypte anna</name>
    <name type="common">Anna's hummingbird</name>
    <name type="synonym">Archilochus anna</name>
    <dbReference type="NCBI Taxonomy" id="9244"/>
    <lineage>
        <taxon>Eukaryota</taxon>
        <taxon>Metazoa</taxon>
        <taxon>Chordata</taxon>
        <taxon>Craniata</taxon>
        <taxon>Vertebrata</taxon>
        <taxon>Euteleostomi</taxon>
        <taxon>Archelosauria</taxon>
        <taxon>Archosauria</taxon>
        <taxon>Dinosauria</taxon>
        <taxon>Saurischia</taxon>
        <taxon>Theropoda</taxon>
        <taxon>Coelurosauria</taxon>
        <taxon>Aves</taxon>
        <taxon>Neognathae</taxon>
        <taxon>Neoaves</taxon>
        <taxon>Strisores</taxon>
        <taxon>Apodiformes</taxon>
        <taxon>Trochilidae</taxon>
        <taxon>Calypte</taxon>
    </lineage>
</organism>
<gene>
    <name evidence="1" type="ORF">N300_12712</name>
</gene>
<dbReference type="SUPFAM" id="SSF58069">
    <property type="entry name" value="Virus ectodomain"/>
    <property type="match status" value="1"/>
</dbReference>
<dbReference type="Proteomes" id="UP000054308">
    <property type="component" value="Unassembled WGS sequence"/>
</dbReference>
<name>A0A091I4P3_CALAN</name>
<reference evidence="1 2" key="1">
    <citation type="submission" date="2014-04" db="EMBL/GenBank/DDBJ databases">
        <title>Genome evolution of avian class.</title>
        <authorList>
            <person name="Zhang G."/>
            <person name="Li C."/>
        </authorList>
    </citation>
    <scope>NUCLEOTIDE SEQUENCE [LARGE SCALE GENOMIC DNA]</scope>
    <source>
        <strain evidence="1">BGI_N300</strain>
    </source>
</reference>
<evidence type="ECO:0000313" key="2">
    <source>
        <dbReference type="Proteomes" id="UP000054308"/>
    </source>
</evidence>
<dbReference type="EMBL" id="KL218126">
    <property type="protein sequence ID" value="KFP02403.1"/>
    <property type="molecule type" value="Genomic_DNA"/>
</dbReference>
<evidence type="ECO:0000313" key="1">
    <source>
        <dbReference type="EMBL" id="KFP02403.1"/>
    </source>
</evidence>